<feature type="region of interest" description="Disordered" evidence="1">
    <location>
        <begin position="1"/>
        <end position="76"/>
    </location>
</feature>
<keyword evidence="3" id="KW-1185">Reference proteome</keyword>
<reference evidence="2 3" key="1">
    <citation type="journal article" date="2019" name="Sci. Rep.">
        <title>Orb-weaving spider Araneus ventricosus genome elucidates the spidroin gene catalogue.</title>
        <authorList>
            <person name="Kono N."/>
            <person name="Nakamura H."/>
            <person name="Ohtoshi R."/>
            <person name="Moran D.A.P."/>
            <person name="Shinohara A."/>
            <person name="Yoshida Y."/>
            <person name="Fujiwara M."/>
            <person name="Mori M."/>
            <person name="Tomita M."/>
            <person name="Arakawa K."/>
        </authorList>
    </citation>
    <scope>NUCLEOTIDE SEQUENCE [LARGE SCALE GENOMIC DNA]</scope>
</reference>
<protein>
    <submittedName>
        <fullName evidence="2">Uncharacterized protein</fullName>
    </submittedName>
</protein>
<dbReference type="Proteomes" id="UP000499080">
    <property type="component" value="Unassembled WGS sequence"/>
</dbReference>
<feature type="compositionally biased region" description="Basic and acidic residues" evidence="1">
    <location>
        <begin position="46"/>
        <end position="61"/>
    </location>
</feature>
<accession>A0A4Y2WW38</accession>
<dbReference type="AlphaFoldDB" id="A0A4Y2WW38"/>
<feature type="non-terminal residue" evidence="2">
    <location>
        <position position="1"/>
    </location>
</feature>
<feature type="compositionally biased region" description="Basic residues" evidence="1">
    <location>
        <begin position="62"/>
        <end position="76"/>
    </location>
</feature>
<dbReference type="EMBL" id="BGPR01067423">
    <property type="protein sequence ID" value="GBO41655.1"/>
    <property type="molecule type" value="Genomic_DNA"/>
</dbReference>
<evidence type="ECO:0000313" key="3">
    <source>
        <dbReference type="Proteomes" id="UP000499080"/>
    </source>
</evidence>
<comment type="caution">
    <text evidence="2">The sequence shown here is derived from an EMBL/GenBank/DDBJ whole genome shotgun (WGS) entry which is preliminary data.</text>
</comment>
<feature type="compositionally biased region" description="Polar residues" evidence="1">
    <location>
        <begin position="1"/>
        <end position="22"/>
    </location>
</feature>
<name>A0A4Y2WW38_ARAVE</name>
<sequence length="76" mass="8320">DLLNSSSTPQPGASGSQQSGRTGPSFTKKKSESSSTPASFPAESSLEEKRGRTDRDESDTHRIRREKKLKHWVSSS</sequence>
<organism evidence="2 3">
    <name type="scientific">Araneus ventricosus</name>
    <name type="common">Orbweaver spider</name>
    <name type="synonym">Epeira ventricosa</name>
    <dbReference type="NCBI Taxonomy" id="182803"/>
    <lineage>
        <taxon>Eukaryota</taxon>
        <taxon>Metazoa</taxon>
        <taxon>Ecdysozoa</taxon>
        <taxon>Arthropoda</taxon>
        <taxon>Chelicerata</taxon>
        <taxon>Arachnida</taxon>
        <taxon>Araneae</taxon>
        <taxon>Araneomorphae</taxon>
        <taxon>Entelegynae</taxon>
        <taxon>Araneoidea</taxon>
        <taxon>Araneidae</taxon>
        <taxon>Araneus</taxon>
    </lineage>
</organism>
<evidence type="ECO:0000313" key="2">
    <source>
        <dbReference type="EMBL" id="GBO41655.1"/>
    </source>
</evidence>
<proteinExistence type="predicted"/>
<evidence type="ECO:0000256" key="1">
    <source>
        <dbReference type="SAM" id="MobiDB-lite"/>
    </source>
</evidence>
<gene>
    <name evidence="2" type="ORF">AVEN_150137_1</name>
</gene>
<feature type="compositionally biased region" description="Low complexity" evidence="1">
    <location>
        <begin position="33"/>
        <end position="44"/>
    </location>
</feature>